<feature type="compositionally biased region" description="Gly residues" evidence="5">
    <location>
        <begin position="149"/>
        <end position="162"/>
    </location>
</feature>
<sequence>MARTACVVGVDIGTTTVKVSATDERGRELAVVRADTPWRLAAGTTVLGHDDLSGTLDSLFRQLADRLPGRWAVAVGFAGMAEAGYALAADGTPVAPAVAWFDTSGADELAVLLAEHGDGFTATTGLRPTTRASAIKMAWLLPRLSAGNGGSAGSGTGTGTRGGLAPAGTGRTGKAVSWLNVPEWAAHWAGGRATAEWSLAARSGFMDVTARGWWKDSVRWAGLDPAAMPELLPAGSPTGTARAGLPLIGGAVVTVAGHDHLAGAIGAGAVHPDDCFDSLGTGEALIRSQPATKDPGLLTRAVAAGFERGPHLLPGRDYLFGVLGTGRLLRALLDARLGAERHFADVEALGEAAARLPAPGRAEELAVALDSTNRPLAPLEPAAVVAALDGLPDAEAWAVLVELTSWRCRDAIGLLDALGGAGNAVIAAGGWYASGYIRAVRARVLGPFRLPADTEAGTRGAARTAALACGLTPDLGTWTDDWTEFTAS</sequence>
<dbReference type="SUPFAM" id="SSF53067">
    <property type="entry name" value="Actin-like ATPase domain"/>
    <property type="match status" value="3"/>
</dbReference>
<accession>A0A1I2IA71</accession>
<dbReference type="Gene3D" id="3.30.420.40">
    <property type="match status" value="2"/>
</dbReference>
<keyword evidence="8" id="KW-1185">Reference proteome</keyword>
<dbReference type="AlphaFoldDB" id="A0A1I2IA71"/>
<dbReference type="Pfam" id="PF00370">
    <property type="entry name" value="FGGY_N"/>
    <property type="match status" value="1"/>
</dbReference>
<dbReference type="PANTHER" id="PTHR43095">
    <property type="entry name" value="SUGAR KINASE"/>
    <property type="match status" value="1"/>
</dbReference>
<dbReference type="PANTHER" id="PTHR43095:SF5">
    <property type="entry name" value="XYLULOSE KINASE"/>
    <property type="match status" value="1"/>
</dbReference>
<dbReference type="GO" id="GO:0016301">
    <property type="term" value="F:kinase activity"/>
    <property type="evidence" value="ECO:0007669"/>
    <property type="project" value="UniProtKB-KW"/>
</dbReference>
<protein>
    <submittedName>
        <fullName evidence="7">Sugar (Pentulose or hexulose) kinase</fullName>
    </submittedName>
</protein>
<evidence type="ECO:0000313" key="8">
    <source>
        <dbReference type="Proteomes" id="UP000199323"/>
    </source>
</evidence>
<dbReference type="RefSeq" id="WP_177246543.1">
    <property type="nucleotide sequence ID" value="NZ_FONG01000013.1"/>
</dbReference>
<dbReference type="InterPro" id="IPR043129">
    <property type="entry name" value="ATPase_NBD"/>
</dbReference>
<reference evidence="7 8" key="1">
    <citation type="submission" date="2016-10" db="EMBL/GenBank/DDBJ databases">
        <authorList>
            <person name="de Groot N.N."/>
        </authorList>
    </citation>
    <scope>NUCLEOTIDE SEQUENCE [LARGE SCALE GENOMIC DNA]</scope>
    <source>
        <strain evidence="7 8">CGMCC 4.3510</strain>
    </source>
</reference>
<feature type="domain" description="Carbohydrate kinase FGGY N-terminal" evidence="6">
    <location>
        <begin position="7"/>
        <end position="141"/>
    </location>
</feature>
<dbReference type="STRING" id="380248.SAMN05216251_11317"/>
<keyword evidence="2" id="KW-0119">Carbohydrate metabolism</keyword>
<gene>
    <name evidence="7" type="ORF">SAMN05216251_11317</name>
</gene>
<proteinExistence type="inferred from homology"/>
<dbReference type="GO" id="GO:0042732">
    <property type="term" value="P:D-xylose metabolic process"/>
    <property type="evidence" value="ECO:0007669"/>
    <property type="project" value="UniProtKB-KW"/>
</dbReference>
<evidence type="ECO:0000259" key="6">
    <source>
        <dbReference type="Pfam" id="PF00370"/>
    </source>
</evidence>
<dbReference type="Proteomes" id="UP000199323">
    <property type="component" value="Unassembled WGS sequence"/>
</dbReference>
<keyword evidence="4 7" id="KW-0418">Kinase</keyword>
<evidence type="ECO:0000256" key="2">
    <source>
        <dbReference type="ARBA" id="ARBA00022629"/>
    </source>
</evidence>
<evidence type="ECO:0000256" key="5">
    <source>
        <dbReference type="SAM" id="MobiDB-lite"/>
    </source>
</evidence>
<dbReference type="EMBL" id="FONG01000013">
    <property type="protein sequence ID" value="SFF39212.1"/>
    <property type="molecule type" value="Genomic_DNA"/>
</dbReference>
<organism evidence="7 8">
    <name type="scientific">Actinacidiphila alni</name>
    <dbReference type="NCBI Taxonomy" id="380248"/>
    <lineage>
        <taxon>Bacteria</taxon>
        <taxon>Bacillati</taxon>
        <taxon>Actinomycetota</taxon>
        <taxon>Actinomycetes</taxon>
        <taxon>Kitasatosporales</taxon>
        <taxon>Streptomycetaceae</taxon>
        <taxon>Actinacidiphila</taxon>
    </lineage>
</organism>
<keyword evidence="2" id="KW-0859">Xylose metabolism</keyword>
<feature type="region of interest" description="Disordered" evidence="5">
    <location>
        <begin position="149"/>
        <end position="169"/>
    </location>
</feature>
<evidence type="ECO:0000256" key="4">
    <source>
        <dbReference type="ARBA" id="ARBA00022777"/>
    </source>
</evidence>
<evidence type="ECO:0000313" key="7">
    <source>
        <dbReference type="EMBL" id="SFF39212.1"/>
    </source>
</evidence>
<evidence type="ECO:0000256" key="3">
    <source>
        <dbReference type="ARBA" id="ARBA00022679"/>
    </source>
</evidence>
<comment type="similarity">
    <text evidence="1">Belongs to the FGGY kinase family.</text>
</comment>
<evidence type="ECO:0000256" key="1">
    <source>
        <dbReference type="ARBA" id="ARBA00009156"/>
    </source>
</evidence>
<name>A0A1I2IA71_9ACTN</name>
<keyword evidence="3" id="KW-0808">Transferase</keyword>
<dbReference type="InterPro" id="IPR050406">
    <property type="entry name" value="FGGY_Carb_Kinase"/>
</dbReference>
<dbReference type="InterPro" id="IPR018484">
    <property type="entry name" value="FGGY_N"/>
</dbReference>